<protein>
    <submittedName>
        <fullName evidence="1">Uncharacterized protein</fullName>
    </submittedName>
</protein>
<dbReference type="KEGG" id="vg:77954127"/>
<dbReference type="EMBL" id="OL549191">
    <property type="protein sequence ID" value="UIW13483.1"/>
    <property type="molecule type" value="Genomic_DNA"/>
</dbReference>
<accession>A0AA48Y4C4</accession>
<dbReference type="Proteomes" id="UP001200073">
    <property type="component" value="Segment"/>
</dbReference>
<keyword evidence="2" id="KW-1185">Reference proteome</keyword>
<sequence length="36" mass="3963">MTRLRAGRRPRAAMQDLAHPTTLLIGRVSGVPMNFA</sequence>
<dbReference type="RefSeq" id="YP_010677742.1">
    <property type="nucleotide sequence ID" value="NC_071025.1"/>
</dbReference>
<reference evidence="1" key="1">
    <citation type="submission" date="2021-11" db="EMBL/GenBank/DDBJ databases">
        <authorList>
            <person name="Furlong K.P."/>
            <person name="Ghanmi N."/>
            <person name="Islam M.S."/>
            <person name="Jung D."/>
            <person name="Madani M.T."/>
            <person name="Petrova A."/>
            <person name="Ristovski M."/>
            <person name="Salikini A."/>
            <person name="Uppal M."/>
            <person name="Tran A."/>
            <person name="Tremblay V."/>
            <person name="Williams E."/>
            <person name="Giles L."/>
            <person name="McCarthy L."/>
            <person name="Wheaton K.A."/>
            <person name="Chan K."/>
            <person name="Rudner A.D."/>
            <person name="Beyer A.R."/>
            <person name="Chong R.A."/>
            <person name="Edgington N.P."/>
            <person name="Freise A.C."/>
            <person name="Garcia Costas A.M."/>
            <person name="Gibb B.P."/>
            <person name="Klyczek K.K."/>
            <person name="Swerdlow S.J."/>
            <person name="Garlena R.A."/>
            <person name="Russell D.A."/>
            <person name="Jacobs-Sera D."/>
            <person name="Hatfull G.F."/>
        </authorList>
    </citation>
    <scope>NUCLEOTIDE SEQUENCE</scope>
</reference>
<dbReference type="GeneID" id="77954127"/>
<organism evidence="1 2">
    <name type="scientific">Arthrobacter phage Amyev</name>
    <dbReference type="NCBI Taxonomy" id="2832315"/>
    <lineage>
        <taxon>Viruses</taxon>
        <taxon>Duplodnaviria</taxon>
        <taxon>Heunggongvirae</taxon>
        <taxon>Uroviricota</taxon>
        <taxon>Caudoviricetes</taxon>
        <taxon>Casidaviridae</taxon>
        <taxon>Yangvirus</taxon>
        <taxon>Yangvirus amyev</taxon>
    </lineage>
</organism>
<gene>
    <name evidence="1" type="primary">39</name>
    <name evidence="1" type="ORF">SEA_AMYEV_39</name>
</gene>
<name>A0AA48Y4C4_9CAUD</name>
<evidence type="ECO:0000313" key="2">
    <source>
        <dbReference type="Proteomes" id="UP001200073"/>
    </source>
</evidence>
<evidence type="ECO:0000313" key="1">
    <source>
        <dbReference type="EMBL" id="UIW13483.1"/>
    </source>
</evidence>
<proteinExistence type="predicted"/>